<dbReference type="Gene3D" id="3.30.420.10">
    <property type="entry name" value="Ribonuclease H-like superfamily/Ribonuclease H"/>
    <property type="match status" value="1"/>
</dbReference>
<name>A0A5C3F322_9BASI</name>
<keyword evidence="10" id="KW-0695">RNA-directed DNA polymerase</keyword>
<dbReference type="GO" id="GO:0003887">
    <property type="term" value="F:DNA-directed DNA polymerase activity"/>
    <property type="evidence" value="ECO:0007669"/>
    <property type="project" value="UniProtKB-KW"/>
</dbReference>
<keyword evidence="1" id="KW-0815">Transposition</keyword>
<keyword evidence="7" id="KW-0460">Magnesium</keyword>
<protein>
    <recommendedName>
        <fullName evidence="15">Integrase catalytic domain-containing protein</fullName>
    </recommendedName>
</protein>
<dbReference type="PROSITE" id="PS50994">
    <property type="entry name" value="INTEGRASE"/>
    <property type="match status" value="1"/>
</dbReference>
<dbReference type="AlphaFoldDB" id="A0A5C3F322"/>
<keyword evidence="11" id="KW-0808">Transferase</keyword>
<evidence type="ECO:0000256" key="1">
    <source>
        <dbReference type="ARBA" id="ARBA00022578"/>
    </source>
</evidence>
<dbReference type="GO" id="GO:0015074">
    <property type="term" value="P:DNA integration"/>
    <property type="evidence" value="ECO:0007669"/>
    <property type="project" value="UniProtKB-KW"/>
</dbReference>
<dbReference type="InterPro" id="IPR001584">
    <property type="entry name" value="Integrase_cat-core"/>
</dbReference>
<dbReference type="GO" id="GO:0003723">
    <property type="term" value="F:RNA binding"/>
    <property type="evidence" value="ECO:0007669"/>
    <property type="project" value="UniProtKB-KW"/>
</dbReference>
<dbReference type="SUPFAM" id="SSF53098">
    <property type="entry name" value="Ribonuclease H-like"/>
    <property type="match status" value="1"/>
</dbReference>
<evidence type="ECO:0000256" key="5">
    <source>
        <dbReference type="ARBA" id="ARBA00022759"/>
    </source>
</evidence>
<dbReference type="GO" id="GO:0046872">
    <property type="term" value="F:metal ion binding"/>
    <property type="evidence" value="ECO:0007669"/>
    <property type="project" value="UniProtKB-KW"/>
</dbReference>
<evidence type="ECO:0000256" key="8">
    <source>
        <dbReference type="ARBA" id="ARBA00022884"/>
    </source>
</evidence>
<dbReference type="GO" id="GO:0006310">
    <property type="term" value="P:DNA recombination"/>
    <property type="evidence" value="ECO:0007669"/>
    <property type="project" value="UniProtKB-KW"/>
</dbReference>
<accession>A0A5C3F322</accession>
<sequence>MTVVFLMEQKSEVYAYFIKYKLFMENQTGQTIKRFRSNNRGEYTGHEFKSHLENCGIIHETSAPYTLQQNGVADRMNRTLFDKTRALLFESGAPNIMWGEALLHAVYLQNHLPTKSLHGMTPYKAILQQACDQLRSEILNFSCLRSEIHS</sequence>
<dbReference type="PANTHER" id="PTHR42648:SF11">
    <property type="entry name" value="TRANSPOSON TY4-P GAG-POL POLYPROTEIN"/>
    <property type="match status" value="1"/>
</dbReference>
<dbReference type="GO" id="GO:0003964">
    <property type="term" value="F:RNA-directed DNA polymerase activity"/>
    <property type="evidence" value="ECO:0007669"/>
    <property type="project" value="UniProtKB-KW"/>
</dbReference>
<evidence type="ECO:0000256" key="11">
    <source>
        <dbReference type="ARBA" id="ARBA00022932"/>
    </source>
</evidence>
<evidence type="ECO:0000256" key="10">
    <source>
        <dbReference type="ARBA" id="ARBA00022918"/>
    </source>
</evidence>
<keyword evidence="3" id="KW-0540">Nuclease</keyword>
<dbReference type="InterPro" id="IPR036397">
    <property type="entry name" value="RNaseH_sf"/>
</dbReference>
<keyword evidence="9" id="KW-0229">DNA integration</keyword>
<evidence type="ECO:0000256" key="14">
    <source>
        <dbReference type="ARBA" id="ARBA00049244"/>
    </source>
</evidence>
<keyword evidence="2" id="KW-0548">Nucleotidyltransferase</keyword>
<organism evidence="16 17">
    <name type="scientific">Pseudozyma flocculosa</name>
    <dbReference type="NCBI Taxonomy" id="84751"/>
    <lineage>
        <taxon>Eukaryota</taxon>
        <taxon>Fungi</taxon>
        <taxon>Dikarya</taxon>
        <taxon>Basidiomycota</taxon>
        <taxon>Ustilaginomycotina</taxon>
        <taxon>Ustilaginomycetes</taxon>
        <taxon>Ustilaginales</taxon>
        <taxon>Ustilaginaceae</taxon>
        <taxon>Pseudozyma</taxon>
    </lineage>
</organism>
<dbReference type="GO" id="GO:0016787">
    <property type="term" value="F:hydrolase activity"/>
    <property type="evidence" value="ECO:0007669"/>
    <property type="project" value="UniProtKB-KW"/>
</dbReference>
<dbReference type="EMBL" id="OOIP01000012">
    <property type="protein sequence ID" value="SPO38923.1"/>
    <property type="molecule type" value="Genomic_DNA"/>
</dbReference>
<evidence type="ECO:0000256" key="9">
    <source>
        <dbReference type="ARBA" id="ARBA00022908"/>
    </source>
</evidence>
<dbReference type="GO" id="GO:0005634">
    <property type="term" value="C:nucleus"/>
    <property type="evidence" value="ECO:0007669"/>
    <property type="project" value="UniProtKB-ARBA"/>
</dbReference>
<evidence type="ECO:0000256" key="3">
    <source>
        <dbReference type="ARBA" id="ARBA00022722"/>
    </source>
</evidence>
<comment type="catalytic activity">
    <reaction evidence="13">
        <text>DNA(n) + a 2'-deoxyribonucleoside 5'-triphosphate = DNA(n+1) + diphosphate</text>
        <dbReference type="Rhea" id="RHEA:22508"/>
        <dbReference type="Rhea" id="RHEA-COMP:17339"/>
        <dbReference type="Rhea" id="RHEA-COMP:17340"/>
        <dbReference type="ChEBI" id="CHEBI:33019"/>
        <dbReference type="ChEBI" id="CHEBI:61560"/>
        <dbReference type="ChEBI" id="CHEBI:173112"/>
        <dbReference type="EC" id="2.7.7.49"/>
    </reaction>
</comment>
<evidence type="ECO:0000313" key="17">
    <source>
        <dbReference type="Proteomes" id="UP000323386"/>
    </source>
</evidence>
<evidence type="ECO:0000256" key="6">
    <source>
        <dbReference type="ARBA" id="ARBA00022801"/>
    </source>
</evidence>
<keyword evidence="17" id="KW-1185">Reference proteome</keyword>
<dbReference type="GO" id="GO:0032196">
    <property type="term" value="P:transposition"/>
    <property type="evidence" value="ECO:0007669"/>
    <property type="project" value="UniProtKB-KW"/>
</dbReference>
<proteinExistence type="predicted"/>
<evidence type="ECO:0000256" key="2">
    <source>
        <dbReference type="ARBA" id="ARBA00022695"/>
    </source>
</evidence>
<evidence type="ECO:0000256" key="13">
    <source>
        <dbReference type="ARBA" id="ARBA00048173"/>
    </source>
</evidence>
<comment type="catalytic activity">
    <reaction evidence="14">
        <text>DNA(n) + a 2'-deoxyribonucleoside 5'-triphosphate = DNA(n+1) + diphosphate</text>
        <dbReference type="Rhea" id="RHEA:22508"/>
        <dbReference type="Rhea" id="RHEA-COMP:17339"/>
        <dbReference type="Rhea" id="RHEA-COMP:17340"/>
        <dbReference type="ChEBI" id="CHEBI:33019"/>
        <dbReference type="ChEBI" id="CHEBI:61560"/>
        <dbReference type="ChEBI" id="CHEBI:173112"/>
        <dbReference type="EC" id="2.7.7.7"/>
    </reaction>
</comment>
<evidence type="ECO:0000259" key="15">
    <source>
        <dbReference type="PROSITE" id="PS50994"/>
    </source>
</evidence>
<reference evidence="16 17" key="1">
    <citation type="submission" date="2018-03" db="EMBL/GenBank/DDBJ databases">
        <authorList>
            <person name="Guldener U."/>
        </authorList>
    </citation>
    <scope>NUCLEOTIDE SEQUENCE [LARGE SCALE GENOMIC DNA]</scope>
    <source>
        <strain evidence="16 17">DAOM196992</strain>
    </source>
</reference>
<keyword evidence="11" id="KW-0239">DNA-directed DNA polymerase</keyword>
<dbReference type="InterPro" id="IPR039537">
    <property type="entry name" value="Retrotran_Ty1/copia-like"/>
</dbReference>
<feature type="domain" description="Integrase catalytic" evidence="15">
    <location>
        <begin position="1"/>
        <end position="130"/>
    </location>
</feature>
<dbReference type="GO" id="GO:0004519">
    <property type="term" value="F:endonuclease activity"/>
    <property type="evidence" value="ECO:0007669"/>
    <property type="project" value="UniProtKB-KW"/>
</dbReference>
<evidence type="ECO:0000313" key="16">
    <source>
        <dbReference type="EMBL" id="SPO38923.1"/>
    </source>
</evidence>
<evidence type="ECO:0000256" key="4">
    <source>
        <dbReference type="ARBA" id="ARBA00022723"/>
    </source>
</evidence>
<keyword evidence="5" id="KW-0255">Endonuclease</keyword>
<keyword evidence="4" id="KW-0479">Metal-binding</keyword>
<keyword evidence="8" id="KW-0694">RNA-binding</keyword>
<evidence type="ECO:0000256" key="7">
    <source>
        <dbReference type="ARBA" id="ARBA00022842"/>
    </source>
</evidence>
<dbReference type="OrthoDB" id="3344688at2759"/>
<dbReference type="PANTHER" id="PTHR42648">
    <property type="entry name" value="TRANSPOSASE, PUTATIVE-RELATED"/>
    <property type="match status" value="1"/>
</dbReference>
<dbReference type="InterPro" id="IPR012337">
    <property type="entry name" value="RNaseH-like_sf"/>
</dbReference>
<dbReference type="Proteomes" id="UP000323386">
    <property type="component" value="Unassembled WGS sequence"/>
</dbReference>
<gene>
    <name evidence="16" type="ORF">PSFLO_04402</name>
</gene>
<keyword evidence="12" id="KW-0233">DNA recombination</keyword>
<keyword evidence="6" id="KW-0378">Hydrolase</keyword>
<evidence type="ECO:0000256" key="12">
    <source>
        <dbReference type="ARBA" id="ARBA00023172"/>
    </source>
</evidence>